<dbReference type="AlphaFoldDB" id="A0A8R2M154"/>
<sequence length="148" mass="17107">MLHILNTRLKAYLSNQIAPEQAEFVKGRVMWEQIVILRQIIEKSRELNTLHFIGFVNFRKAFDAVTWECLWKVLLVMGVPQQFVFDLRSLYEDGTAAVRVDDVLSDAFKSESVVQKRSILSPLFFNTYFVYIMRIAVVEGWDKGVSAG</sequence>
<dbReference type="EnsemblMetazoa" id="XM_038015199.1">
    <property type="protein sequence ID" value="XP_037871127.1"/>
    <property type="gene ID" value="LOC119629455"/>
</dbReference>
<dbReference type="Pfam" id="PF00078">
    <property type="entry name" value="RVT_1"/>
    <property type="match status" value="1"/>
</dbReference>
<dbReference type="SMR" id="A0A8R2M154"/>
<dbReference type="PANTHER" id="PTHR47027:SF20">
    <property type="entry name" value="REVERSE TRANSCRIPTASE-LIKE PROTEIN WITH RNA-DIRECTED DNA POLYMERASE DOMAIN"/>
    <property type="match status" value="1"/>
</dbReference>
<dbReference type="PANTHER" id="PTHR47027">
    <property type="entry name" value="REVERSE TRANSCRIPTASE DOMAIN-CONTAINING PROTEIN"/>
    <property type="match status" value="1"/>
</dbReference>
<protein>
    <recommendedName>
        <fullName evidence="1">Reverse transcriptase domain-containing protein</fullName>
    </recommendedName>
</protein>
<dbReference type="KEGG" id="bmor:119629455"/>
<accession>A0A8R2M154</accession>
<evidence type="ECO:0000313" key="3">
    <source>
        <dbReference type="Proteomes" id="UP000005204"/>
    </source>
</evidence>
<keyword evidence="3" id="KW-1185">Reference proteome</keyword>
<dbReference type="Proteomes" id="UP000005204">
    <property type="component" value="Unassembled WGS sequence"/>
</dbReference>
<proteinExistence type="predicted"/>
<organism evidence="2 3">
    <name type="scientific">Bombyx mori</name>
    <name type="common">Silk moth</name>
    <dbReference type="NCBI Taxonomy" id="7091"/>
    <lineage>
        <taxon>Eukaryota</taxon>
        <taxon>Metazoa</taxon>
        <taxon>Ecdysozoa</taxon>
        <taxon>Arthropoda</taxon>
        <taxon>Hexapoda</taxon>
        <taxon>Insecta</taxon>
        <taxon>Pterygota</taxon>
        <taxon>Neoptera</taxon>
        <taxon>Endopterygota</taxon>
        <taxon>Lepidoptera</taxon>
        <taxon>Glossata</taxon>
        <taxon>Ditrysia</taxon>
        <taxon>Bombycoidea</taxon>
        <taxon>Bombycidae</taxon>
        <taxon>Bombycinae</taxon>
        <taxon>Bombyx</taxon>
    </lineage>
</organism>
<evidence type="ECO:0000313" key="2">
    <source>
        <dbReference type="EnsemblMetazoa" id="XP_037871127.1"/>
    </source>
</evidence>
<dbReference type="InterPro" id="IPR000477">
    <property type="entry name" value="RT_dom"/>
</dbReference>
<reference evidence="3" key="1">
    <citation type="journal article" date="2008" name="Insect Biochem. Mol. Biol.">
        <title>The genome of a lepidopteran model insect, the silkworm Bombyx mori.</title>
        <authorList>
            <consortium name="International Silkworm Genome Consortium"/>
        </authorList>
    </citation>
    <scope>NUCLEOTIDE SEQUENCE [LARGE SCALE GENOMIC DNA]</scope>
    <source>
        <strain evidence="3">p50T</strain>
    </source>
</reference>
<evidence type="ECO:0000259" key="1">
    <source>
        <dbReference type="Pfam" id="PF00078"/>
    </source>
</evidence>
<dbReference type="GeneID" id="119629455"/>
<name>A0A8R2M154_BOMMO</name>
<reference evidence="2" key="2">
    <citation type="submission" date="2022-06" db="UniProtKB">
        <authorList>
            <consortium name="EnsemblMetazoa"/>
        </authorList>
    </citation>
    <scope>IDENTIFICATION</scope>
    <source>
        <strain evidence="2">p50T (Dazao)</strain>
    </source>
</reference>
<feature type="domain" description="Reverse transcriptase" evidence="1">
    <location>
        <begin position="4"/>
        <end position="133"/>
    </location>
</feature>
<dbReference type="RefSeq" id="XP_037871127.1">
    <property type="nucleotide sequence ID" value="XM_038015199.1"/>
</dbReference>